<dbReference type="PANTHER" id="PTHR11783">
    <property type="entry name" value="SULFOTRANSFERASE SULT"/>
    <property type="match status" value="1"/>
</dbReference>
<proteinExistence type="inferred from homology"/>
<evidence type="ECO:0000313" key="5">
    <source>
        <dbReference type="EMBL" id="CAI9109364.1"/>
    </source>
</evidence>
<dbReference type="AlphaFoldDB" id="A0AAV1DR73"/>
<evidence type="ECO:0000256" key="1">
    <source>
        <dbReference type="ARBA" id="ARBA00005771"/>
    </source>
</evidence>
<organism evidence="5 6">
    <name type="scientific">Oldenlandia corymbosa var. corymbosa</name>
    <dbReference type="NCBI Taxonomy" id="529605"/>
    <lineage>
        <taxon>Eukaryota</taxon>
        <taxon>Viridiplantae</taxon>
        <taxon>Streptophyta</taxon>
        <taxon>Embryophyta</taxon>
        <taxon>Tracheophyta</taxon>
        <taxon>Spermatophyta</taxon>
        <taxon>Magnoliopsida</taxon>
        <taxon>eudicotyledons</taxon>
        <taxon>Gunneridae</taxon>
        <taxon>Pentapetalae</taxon>
        <taxon>asterids</taxon>
        <taxon>lamiids</taxon>
        <taxon>Gentianales</taxon>
        <taxon>Rubiaceae</taxon>
        <taxon>Rubioideae</taxon>
        <taxon>Spermacoceae</taxon>
        <taxon>Hedyotis-Oldenlandia complex</taxon>
        <taxon>Oldenlandia</taxon>
    </lineage>
</organism>
<dbReference type="EMBL" id="OX459123">
    <property type="protein sequence ID" value="CAI9109364.1"/>
    <property type="molecule type" value="Genomic_DNA"/>
</dbReference>
<comment type="similarity">
    <text evidence="1 3">Belongs to the sulfotransferase 1 family.</text>
</comment>
<sequence>MEKKDDQFEEFFQTLPHKHACGTVFAKYKGFWFAADFLHGVITFRDHFESRDSDIILATMPKSGTTWLKALTFSIINRKKYSVLTSPLLFNNPHLIVPFFEVDLYNGGKIPDVKSIPNPRIFSTHVPFQCLPNTILNNPSCRIIYLCRNPLDVFTSTIHFHLQNGLFPPGPESIIMDGAFESFCKGIFQYGRFWDHILEYWEASVKDPKRVLFLKYEDLKMDINSCVKKMAEFLGCEFSPQEEDEGLIEEIVTLCSLKSLKNLECNKSGEASGKEKSVWANFLTPSMAERLESLMKEKFAGSGLTVNIHG</sequence>
<dbReference type="Proteomes" id="UP001161247">
    <property type="component" value="Chromosome 6"/>
</dbReference>
<keyword evidence="2 3" id="KW-0808">Transferase</keyword>
<evidence type="ECO:0000256" key="3">
    <source>
        <dbReference type="RuleBase" id="RU361155"/>
    </source>
</evidence>
<dbReference type="Pfam" id="PF00685">
    <property type="entry name" value="Sulfotransfer_1"/>
    <property type="match status" value="1"/>
</dbReference>
<name>A0AAV1DR73_OLDCO</name>
<dbReference type="GO" id="GO:0008146">
    <property type="term" value="F:sulfotransferase activity"/>
    <property type="evidence" value="ECO:0007669"/>
    <property type="project" value="InterPro"/>
</dbReference>
<protein>
    <recommendedName>
        <fullName evidence="3">Sulfotransferase</fullName>
        <ecNumber evidence="3">2.8.2.-</ecNumber>
    </recommendedName>
</protein>
<dbReference type="Gene3D" id="3.40.50.300">
    <property type="entry name" value="P-loop containing nucleotide triphosphate hydrolases"/>
    <property type="match status" value="1"/>
</dbReference>
<evidence type="ECO:0000256" key="2">
    <source>
        <dbReference type="ARBA" id="ARBA00022679"/>
    </source>
</evidence>
<dbReference type="InterPro" id="IPR000863">
    <property type="entry name" value="Sulfotransferase_dom"/>
</dbReference>
<accession>A0AAV1DR73</accession>
<gene>
    <name evidence="5" type="ORF">OLC1_LOCUS17285</name>
</gene>
<evidence type="ECO:0000259" key="4">
    <source>
        <dbReference type="Pfam" id="PF00685"/>
    </source>
</evidence>
<feature type="domain" description="Sulfotransferase" evidence="4">
    <location>
        <begin position="52"/>
        <end position="303"/>
    </location>
</feature>
<evidence type="ECO:0000313" key="6">
    <source>
        <dbReference type="Proteomes" id="UP001161247"/>
    </source>
</evidence>
<dbReference type="EC" id="2.8.2.-" evidence="3"/>
<dbReference type="InterPro" id="IPR027417">
    <property type="entry name" value="P-loop_NTPase"/>
</dbReference>
<dbReference type="SUPFAM" id="SSF52540">
    <property type="entry name" value="P-loop containing nucleoside triphosphate hydrolases"/>
    <property type="match status" value="1"/>
</dbReference>
<reference evidence="5" key="1">
    <citation type="submission" date="2023-03" db="EMBL/GenBank/DDBJ databases">
        <authorList>
            <person name="Julca I."/>
        </authorList>
    </citation>
    <scope>NUCLEOTIDE SEQUENCE</scope>
</reference>
<keyword evidence="6" id="KW-1185">Reference proteome</keyword>